<dbReference type="PANTHER" id="PTHR43849">
    <property type="entry name" value="BLL3936 PROTEIN"/>
    <property type="match status" value="1"/>
</dbReference>
<organism evidence="3 4">
    <name type="scientific">Enterocloster citroniae</name>
    <dbReference type="NCBI Taxonomy" id="358743"/>
    <lineage>
        <taxon>Bacteria</taxon>
        <taxon>Bacillati</taxon>
        <taxon>Bacillota</taxon>
        <taxon>Clostridia</taxon>
        <taxon>Lachnospirales</taxon>
        <taxon>Lachnospiraceae</taxon>
        <taxon>Enterocloster</taxon>
    </lineage>
</organism>
<feature type="transmembrane region" description="Helical" evidence="1">
    <location>
        <begin position="386"/>
        <end position="419"/>
    </location>
</feature>
<feature type="transmembrane region" description="Helical" evidence="1">
    <location>
        <begin position="502"/>
        <end position="522"/>
    </location>
</feature>
<reference evidence="3" key="1">
    <citation type="journal article" date="2021" name="Gut Microbes">
        <title>A synthetic consortium of 100 gut commensals modulates the composition and function in a colon model of the microbiome of elderly subjects.</title>
        <authorList>
            <person name="Perez M."/>
            <person name="Ntemiri A."/>
            <person name="Tan H."/>
            <person name="Harris H.M.B."/>
            <person name="Roager H.M."/>
            <person name="Ribiere C."/>
            <person name="O'Toole P.W."/>
        </authorList>
    </citation>
    <scope>NUCLEOTIDE SEQUENCE</scope>
    <source>
        <strain evidence="3">MCC335</strain>
    </source>
</reference>
<dbReference type="NCBIfam" id="TIGR02123">
    <property type="entry name" value="TRAP_fused"/>
    <property type="match status" value="1"/>
</dbReference>
<feature type="transmembrane region" description="Helical" evidence="1">
    <location>
        <begin position="528"/>
        <end position="552"/>
    </location>
</feature>
<feature type="transmembrane region" description="Helical" evidence="1">
    <location>
        <begin position="628"/>
        <end position="653"/>
    </location>
</feature>
<feature type="transmembrane region" description="Helical" evidence="1">
    <location>
        <begin position="564"/>
        <end position="581"/>
    </location>
</feature>
<evidence type="ECO:0000256" key="1">
    <source>
        <dbReference type="SAM" id="Phobius"/>
    </source>
</evidence>
<dbReference type="AlphaFoldDB" id="A0AA41FHU5"/>
<feature type="transmembrane region" description="Helical" evidence="1">
    <location>
        <begin position="57"/>
        <end position="77"/>
    </location>
</feature>
<dbReference type="Pfam" id="PF06808">
    <property type="entry name" value="DctM"/>
    <property type="match status" value="1"/>
</dbReference>
<protein>
    <submittedName>
        <fullName evidence="3">TRAP transporter fused permease subunit</fullName>
    </submittedName>
</protein>
<dbReference type="PANTHER" id="PTHR43849:SF2">
    <property type="entry name" value="BLL3936 PROTEIN"/>
    <property type="match status" value="1"/>
</dbReference>
<accession>A0AA41FHU5</accession>
<feature type="domain" description="TRAP C4-dicarboxylate transport system permease DctM subunit" evidence="2">
    <location>
        <begin position="152"/>
        <end position="570"/>
    </location>
</feature>
<keyword evidence="1" id="KW-0812">Transmembrane</keyword>
<feature type="transmembrane region" description="Helical" evidence="1">
    <location>
        <begin position="165"/>
        <end position="182"/>
    </location>
</feature>
<evidence type="ECO:0000313" key="3">
    <source>
        <dbReference type="EMBL" id="MBT9811874.1"/>
    </source>
</evidence>
<dbReference type="InterPro" id="IPR010656">
    <property type="entry name" value="DctM"/>
</dbReference>
<feature type="transmembrane region" description="Helical" evidence="1">
    <location>
        <begin position="83"/>
        <end position="100"/>
    </location>
</feature>
<feature type="transmembrane region" description="Helical" evidence="1">
    <location>
        <begin position="112"/>
        <end position="129"/>
    </location>
</feature>
<feature type="transmembrane region" description="Helical" evidence="1">
    <location>
        <begin position="336"/>
        <end position="357"/>
    </location>
</feature>
<gene>
    <name evidence="3" type="ORF">GPL26_19840</name>
</gene>
<dbReference type="EMBL" id="WQPS01000034">
    <property type="protein sequence ID" value="MBT9811874.1"/>
    <property type="molecule type" value="Genomic_DNA"/>
</dbReference>
<feature type="transmembrane region" description="Helical" evidence="1">
    <location>
        <begin position="141"/>
        <end position="158"/>
    </location>
</feature>
<keyword evidence="1" id="KW-1133">Transmembrane helix</keyword>
<dbReference type="InterPro" id="IPR011853">
    <property type="entry name" value="TRAP_DctM-Dct_fused"/>
</dbReference>
<feature type="transmembrane region" description="Helical" evidence="1">
    <location>
        <begin position="212"/>
        <end position="232"/>
    </location>
</feature>
<evidence type="ECO:0000259" key="2">
    <source>
        <dbReference type="Pfam" id="PF06808"/>
    </source>
</evidence>
<evidence type="ECO:0000313" key="4">
    <source>
        <dbReference type="Proteomes" id="UP000708338"/>
    </source>
</evidence>
<proteinExistence type="predicted"/>
<dbReference type="Proteomes" id="UP000708338">
    <property type="component" value="Unassembled WGS sequence"/>
</dbReference>
<comment type="caution">
    <text evidence="3">The sequence shown here is derived from an EMBL/GenBank/DDBJ whole genome shotgun (WGS) entry which is preliminary data.</text>
</comment>
<feature type="transmembrane region" description="Helical" evidence="1">
    <location>
        <begin position="593"/>
        <end position="616"/>
    </location>
</feature>
<name>A0AA41FHU5_9FIRM</name>
<feature type="transmembrane region" description="Helical" evidence="1">
    <location>
        <begin position="475"/>
        <end position="495"/>
    </location>
</feature>
<sequence length="668" mass="71353">MVKGDIMADAGNKTLGQDTVSLSSVETVDADTQQELLDKYDRDSAVEKESKDWRYKVSDIMGGILCLYVYITCAVGAPEALMHRAIFMCFCLTMIFLLYALRKQDTGRLPRWYDFIMIATVLVVCGYVISNHRSITTGSGIASKLEIFLCILLVLTVMEAIRRSGGTSIVIIIAIFLAYAYFGKYAPGALKHSGLSIKRIASQLLLTSEGLFGSNVGTVAGVLSLFLIFATFMEKTGTGQFINDFALSIAGKSAGGPAKVSVVTSALFGTISGNAVSNVVTTGAFTIPLMKKTGYEPEFAGAVEAVSSTAGQLMPPIMGASAFIMADITGIAYSKICLAAIVPVLLYYTGCFAMVHLRACKLGLRGLAKEDCPKLLLVLKEDGYLFLPFIFVVVMLCVGYTVTWVGVRAIPLCVLIAACKKKTRLGLKDIWQCLQLSGKRLVSVAAMCCGINMITAVCNLTGITQTLSNVILKLAGGNFTISCILIAVICIVMGMGLPTISVYMLLSTVAAPALISGFNVPVLAAHMFVFYFGLLANVTPPVAIPAYAAAGLANADPGKTGWQAFKLALGGFLVPMIFINSPDLLFCDGLVTIWVIEKIVTAVIGVMLLSTAVEGWMLTKMQRWQRAVVAVAAILMVIPTTLTDVIGVTVMVVTGLSQNRLLIRQKQG</sequence>
<feature type="transmembrane region" description="Helical" evidence="1">
    <location>
        <begin position="440"/>
        <end position="463"/>
    </location>
</feature>
<keyword evidence="1" id="KW-0472">Membrane</keyword>